<dbReference type="InterPro" id="IPR036322">
    <property type="entry name" value="WD40_repeat_dom_sf"/>
</dbReference>
<proteinExistence type="predicted"/>
<organism evidence="1 2">
    <name type="scientific">Rhizophagus irregularis</name>
    <dbReference type="NCBI Taxonomy" id="588596"/>
    <lineage>
        <taxon>Eukaryota</taxon>
        <taxon>Fungi</taxon>
        <taxon>Fungi incertae sedis</taxon>
        <taxon>Mucoromycota</taxon>
        <taxon>Glomeromycotina</taxon>
        <taxon>Glomeromycetes</taxon>
        <taxon>Glomerales</taxon>
        <taxon>Glomeraceae</taxon>
        <taxon>Rhizophagus</taxon>
    </lineage>
</organism>
<sequence>MDNISVKINDDANKIEIDVDKIEIDVDKNDDKIFTFDDIDDINDDKIFTFDDERHNGKPITRIEISPNGNYLITYSEKDRSIVGWNVEDKDKVQLKFDKTVKINEDNKHKIKNLCVSDDKKLAYGYKYGIDIIDINNKDKKIALSFDKKLYSIHYFTFNLKGEFILYSKVVTHFEYCNIIWIYSTQTKNNKWECKRFYEITLLYYKIIGISKYDKVYLYSGDYIYEWNINTEKIVKIFDNNKDKNKIGTYDIGIFSNEKFNILKVNDKIIVYSIELGIPIASLDIND</sequence>
<accession>A0A2I1HKE7</accession>
<keyword evidence="2" id="KW-1185">Reference proteome</keyword>
<dbReference type="Gene3D" id="2.130.10.10">
    <property type="entry name" value="YVTN repeat-like/Quinoprotein amine dehydrogenase"/>
    <property type="match status" value="1"/>
</dbReference>
<gene>
    <name evidence="1" type="ORF">RhiirA4_482026</name>
</gene>
<feature type="non-terminal residue" evidence="1">
    <location>
        <position position="287"/>
    </location>
</feature>
<dbReference type="Proteomes" id="UP000234323">
    <property type="component" value="Unassembled WGS sequence"/>
</dbReference>
<dbReference type="SUPFAM" id="SSF50978">
    <property type="entry name" value="WD40 repeat-like"/>
    <property type="match status" value="1"/>
</dbReference>
<name>A0A2I1HKE7_9GLOM</name>
<comment type="caution">
    <text evidence="1">The sequence shown here is derived from an EMBL/GenBank/DDBJ whole genome shotgun (WGS) entry which is preliminary data.</text>
</comment>
<evidence type="ECO:0000313" key="2">
    <source>
        <dbReference type="Proteomes" id="UP000234323"/>
    </source>
</evidence>
<dbReference type="EMBL" id="LLXI01003507">
    <property type="protein sequence ID" value="PKY59357.1"/>
    <property type="molecule type" value="Genomic_DNA"/>
</dbReference>
<reference evidence="1 2" key="1">
    <citation type="submission" date="2015-10" db="EMBL/GenBank/DDBJ databases">
        <title>Genome analyses suggest a sexual origin of heterokaryosis in a supposedly ancient asexual fungus.</title>
        <authorList>
            <person name="Ropars J."/>
            <person name="Sedzielewska K."/>
            <person name="Noel J."/>
            <person name="Charron P."/>
            <person name="Farinelli L."/>
            <person name="Marton T."/>
            <person name="Kruger M."/>
            <person name="Pelin A."/>
            <person name="Brachmann A."/>
            <person name="Corradi N."/>
        </authorList>
    </citation>
    <scope>NUCLEOTIDE SEQUENCE [LARGE SCALE GENOMIC DNA]</scope>
    <source>
        <strain evidence="1 2">A4</strain>
    </source>
</reference>
<dbReference type="VEuPathDB" id="FungiDB:RhiirFUN_004138"/>
<evidence type="ECO:0000313" key="1">
    <source>
        <dbReference type="EMBL" id="PKY59357.1"/>
    </source>
</evidence>
<dbReference type="InterPro" id="IPR015943">
    <property type="entry name" value="WD40/YVTN_repeat-like_dom_sf"/>
</dbReference>
<dbReference type="AlphaFoldDB" id="A0A2I1HKE7"/>
<dbReference type="VEuPathDB" id="FungiDB:RhiirA1_473822"/>
<protein>
    <submittedName>
        <fullName evidence="1">Uncharacterized protein</fullName>
    </submittedName>
</protein>